<comment type="caution">
    <text evidence="2">The sequence shown here is derived from an EMBL/GenBank/DDBJ whole genome shotgun (WGS) entry which is preliminary data.</text>
</comment>
<dbReference type="Gene3D" id="3.40.50.1000">
    <property type="entry name" value="HAD superfamily/HAD-like"/>
    <property type="match status" value="1"/>
</dbReference>
<name>A0ABU8DXX3_9ACTN</name>
<dbReference type="Proteomes" id="UP001361570">
    <property type="component" value="Unassembled WGS sequence"/>
</dbReference>
<dbReference type="Gene3D" id="1.10.150.240">
    <property type="entry name" value="Putative phosphatase, domain 2"/>
    <property type="match status" value="1"/>
</dbReference>
<evidence type="ECO:0000313" key="2">
    <source>
        <dbReference type="EMBL" id="MEI4273685.1"/>
    </source>
</evidence>
<accession>A0ABU8DXX3</accession>
<keyword evidence="3" id="KW-1185">Reference proteome</keyword>
<keyword evidence="1 2" id="KW-0378">Hydrolase</keyword>
<dbReference type="Pfam" id="PF00702">
    <property type="entry name" value="Hydrolase"/>
    <property type="match status" value="1"/>
</dbReference>
<dbReference type="PANTHER" id="PTHR43316:SF3">
    <property type="entry name" value="HALOACID DEHALOGENASE, TYPE II (AFU_ORTHOLOGUE AFUA_2G07750)-RELATED"/>
    <property type="match status" value="1"/>
</dbReference>
<evidence type="ECO:0000313" key="3">
    <source>
        <dbReference type="Proteomes" id="UP001361570"/>
    </source>
</evidence>
<dbReference type="InterPro" id="IPR023198">
    <property type="entry name" value="PGP-like_dom2"/>
</dbReference>
<sequence length="224" mass="23344">MTRTRPVVVAFDVNETLLDVGPVATTLADRGVPAHLFGTVFGRTLGTGSAAMLTGTWCSFRDAFDGALAQLTDLDDAARSEVADVFGQLSPHPDVAPALELLAESGVRAVTLTHGSAGVAEAGLARGGVDHLVERALSAESIRAWKPAREVYLWAAGVCDVVPADLALVAVHGWDVHGAQRAGLTGGWAARAEHRYSPVLDTPHVRGAGLVEVVRGLLELPPHG</sequence>
<dbReference type="RefSeq" id="WP_336405801.1">
    <property type="nucleotide sequence ID" value="NZ_JBAPLU010000024.1"/>
</dbReference>
<dbReference type="PANTHER" id="PTHR43316">
    <property type="entry name" value="HYDROLASE, HALOACID DELAHOGENASE-RELATED"/>
    <property type="match status" value="1"/>
</dbReference>
<protein>
    <submittedName>
        <fullName evidence="2">HAD family hydrolase</fullName>
    </submittedName>
</protein>
<dbReference type="InterPro" id="IPR051540">
    <property type="entry name" value="S-2-haloacid_dehalogenase"/>
</dbReference>
<evidence type="ECO:0000256" key="1">
    <source>
        <dbReference type="ARBA" id="ARBA00022801"/>
    </source>
</evidence>
<dbReference type="InterPro" id="IPR023214">
    <property type="entry name" value="HAD_sf"/>
</dbReference>
<organism evidence="2 3">
    <name type="scientific">Klenkia sesuvii</name>
    <dbReference type="NCBI Taxonomy" id="3103137"/>
    <lineage>
        <taxon>Bacteria</taxon>
        <taxon>Bacillati</taxon>
        <taxon>Actinomycetota</taxon>
        <taxon>Actinomycetes</taxon>
        <taxon>Geodermatophilales</taxon>
        <taxon>Geodermatophilaceae</taxon>
        <taxon>Klenkia</taxon>
    </lineage>
</organism>
<dbReference type="SUPFAM" id="SSF56784">
    <property type="entry name" value="HAD-like"/>
    <property type="match status" value="1"/>
</dbReference>
<proteinExistence type="predicted"/>
<dbReference type="InterPro" id="IPR036412">
    <property type="entry name" value="HAD-like_sf"/>
</dbReference>
<dbReference type="GO" id="GO:0016787">
    <property type="term" value="F:hydrolase activity"/>
    <property type="evidence" value="ECO:0007669"/>
    <property type="project" value="UniProtKB-KW"/>
</dbReference>
<dbReference type="EMBL" id="JBAPLU010000024">
    <property type="protein sequence ID" value="MEI4273685.1"/>
    <property type="molecule type" value="Genomic_DNA"/>
</dbReference>
<reference evidence="2 3" key="1">
    <citation type="submission" date="2024-03" db="EMBL/GenBank/DDBJ databases">
        <title>Draft genome sequence of Klenkia sp. LSe6-5.</title>
        <authorList>
            <person name="Duangmal K."/>
            <person name="Chantavorakit T."/>
        </authorList>
    </citation>
    <scope>NUCLEOTIDE SEQUENCE [LARGE SCALE GENOMIC DNA]</scope>
    <source>
        <strain evidence="2 3">LSe6-5</strain>
    </source>
</reference>
<gene>
    <name evidence="2" type="ORF">TEK04_18345</name>
</gene>